<evidence type="ECO:0000256" key="1">
    <source>
        <dbReference type="SAM" id="MobiDB-lite"/>
    </source>
</evidence>
<sequence>MSTTVDRAPEARTAIGTDTLAGPVHLKRIVCGRLERAPGKTWHDGDDEDNTSDEAHAAST</sequence>
<dbReference type="Proteomes" id="UP001165663">
    <property type="component" value="Unassembled WGS sequence"/>
</dbReference>
<gene>
    <name evidence="2" type="ORF">SRL2020028_56150</name>
</gene>
<reference evidence="2" key="1">
    <citation type="submission" date="2022-07" db="EMBL/GenBank/DDBJ databases">
        <title>Mycobacterium kiyosense sp. nov., scotochromogenic slow-glowing species isolated from respiratory specimens.</title>
        <authorList>
            <person name="Fukano H."/>
            <person name="Kazumi Y."/>
            <person name="Sakagami N."/>
            <person name="Ato M."/>
            <person name="Mitarai S."/>
            <person name="Hoshino Y."/>
        </authorList>
    </citation>
    <scope>NUCLEOTIDE SEQUENCE</scope>
    <source>
        <strain evidence="2">SRL2020-028</strain>
    </source>
</reference>
<comment type="caution">
    <text evidence="2">The sequence shown here is derived from an EMBL/GenBank/DDBJ whole genome shotgun (WGS) entry which is preliminary data.</text>
</comment>
<protein>
    <submittedName>
        <fullName evidence="2">Uncharacterized protein</fullName>
    </submittedName>
</protein>
<feature type="compositionally biased region" description="Basic and acidic residues" evidence="1">
    <location>
        <begin position="35"/>
        <end position="44"/>
    </location>
</feature>
<proteinExistence type="predicted"/>
<dbReference type="EMBL" id="BRXE01000135">
    <property type="protein sequence ID" value="GLB86359.1"/>
    <property type="molecule type" value="Genomic_DNA"/>
</dbReference>
<organism evidence="2 3">
    <name type="scientific">Mycobacterium kiyosense</name>
    <dbReference type="NCBI Taxonomy" id="2871094"/>
    <lineage>
        <taxon>Bacteria</taxon>
        <taxon>Bacillati</taxon>
        <taxon>Actinomycetota</taxon>
        <taxon>Actinomycetes</taxon>
        <taxon>Mycobacteriales</taxon>
        <taxon>Mycobacteriaceae</taxon>
        <taxon>Mycobacterium</taxon>
    </lineage>
</organism>
<evidence type="ECO:0000313" key="3">
    <source>
        <dbReference type="Proteomes" id="UP001165663"/>
    </source>
</evidence>
<dbReference type="AlphaFoldDB" id="A0AA37V7T0"/>
<name>A0AA37V7T0_9MYCO</name>
<accession>A0AA37V7T0</accession>
<feature type="region of interest" description="Disordered" evidence="1">
    <location>
        <begin position="35"/>
        <end position="60"/>
    </location>
</feature>
<evidence type="ECO:0000313" key="2">
    <source>
        <dbReference type="EMBL" id="GLB86359.1"/>
    </source>
</evidence>